<evidence type="ECO:0000259" key="2">
    <source>
        <dbReference type="Pfam" id="PF03732"/>
    </source>
</evidence>
<evidence type="ECO:0000313" key="3">
    <source>
        <dbReference type="Proteomes" id="UP000189701"/>
    </source>
</evidence>
<name>A0A1U7XZU1_NICSY</name>
<proteinExistence type="predicted"/>
<feature type="region of interest" description="Disordered" evidence="1">
    <location>
        <begin position="133"/>
        <end position="215"/>
    </location>
</feature>
<gene>
    <name evidence="4" type="primary">LOC104242991</name>
</gene>
<organism evidence="3 4">
    <name type="scientific">Nicotiana sylvestris</name>
    <name type="common">Wood tobacco</name>
    <name type="synonym">South American tobacco</name>
    <dbReference type="NCBI Taxonomy" id="4096"/>
    <lineage>
        <taxon>Eukaryota</taxon>
        <taxon>Viridiplantae</taxon>
        <taxon>Streptophyta</taxon>
        <taxon>Embryophyta</taxon>
        <taxon>Tracheophyta</taxon>
        <taxon>Spermatophyta</taxon>
        <taxon>Magnoliopsida</taxon>
        <taxon>eudicotyledons</taxon>
        <taxon>Gunneridae</taxon>
        <taxon>Pentapetalae</taxon>
        <taxon>asterids</taxon>
        <taxon>lamiids</taxon>
        <taxon>Solanales</taxon>
        <taxon>Solanaceae</taxon>
        <taxon>Nicotianoideae</taxon>
        <taxon>Nicotianeae</taxon>
        <taxon>Nicotiana</taxon>
    </lineage>
</organism>
<reference evidence="3" key="1">
    <citation type="journal article" date="2013" name="Genome Biol.">
        <title>Reference genomes and transcriptomes of Nicotiana sylvestris and Nicotiana tomentosiformis.</title>
        <authorList>
            <person name="Sierro N."/>
            <person name="Battey J.N."/>
            <person name="Ouadi S."/>
            <person name="Bovet L."/>
            <person name="Goepfert S."/>
            <person name="Bakaher N."/>
            <person name="Peitsch M.C."/>
            <person name="Ivanov N.V."/>
        </authorList>
    </citation>
    <scope>NUCLEOTIDE SEQUENCE [LARGE SCALE GENOMIC DNA]</scope>
</reference>
<sequence>MGANPEEYPHDFIDKTHKTLRVMRATETEGVELAAYHLKGVACVWFELWEDSREEGSPPARWSEFVDAFIDHFLLAETRAACVAEFENLKQGTRSVWEYHMEFARLSKYAIHILPTMEARMVAFAQAKDNHKLKNKMEREVNRKTRSTGNMGESLGGGRSAFQGGTSGSSECIAQSIASAPLSGPSQQQQWSRFRPSQGNRGSYQRGRSGERSQQ</sequence>
<feature type="domain" description="Retrotransposon gag" evidence="2">
    <location>
        <begin position="33"/>
        <end position="124"/>
    </location>
</feature>
<dbReference type="AlphaFoldDB" id="A0A1U7XZU1"/>
<feature type="compositionally biased region" description="Polar residues" evidence="1">
    <location>
        <begin position="168"/>
        <end position="203"/>
    </location>
</feature>
<evidence type="ECO:0000256" key="1">
    <source>
        <dbReference type="SAM" id="MobiDB-lite"/>
    </source>
</evidence>
<dbReference type="InterPro" id="IPR005162">
    <property type="entry name" value="Retrotrans_gag_dom"/>
</dbReference>
<dbReference type="RefSeq" id="XP_009796408.1">
    <property type="nucleotide sequence ID" value="XM_009798106.1"/>
</dbReference>
<accession>A0A1U7XZU1</accession>
<protein>
    <submittedName>
        <fullName evidence="4">Uncharacterized protein LOC104242991</fullName>
    </submittedName>
</protein>
<evidence type="ECO:0000313" key="4">
    <source>
        <dbReference type="RefSeq" id="XP_009796408.1"/>
    </source>
</evidence>
<feature type="compositionally biased region" description="Basic and acidic residues" evidence="1">
    <location>
        <begin position="133"/>
        <end position="143"/>
    </location>
</feature>
<reference evidence="4" key="2">
    <citation type="submission" date="2025-08" db="UniProtKB">
        <authorList>
            <consortium name="RefSeq"/>
        </authorList>
    </citation>
    <scope>IDENTIFICATION</scope>
    <source>
        <tissue evidence="4">Leaf</tissue>
    </source>
</reference>
<dbReference type="Proteomes" id="UP000189701">
    <property type="component" value="Unplaced"/>
</dbReference>
<dbReference type="Pfam" id="PF03732">
    <property type="entry name" value="Retrotrans_gag"/>
    <property type="match status" value="1"/>
</dbReference>
<keyword evidence="3" id="KW-1185">Reference proteome</keyword>